<evidence type="ECO:0008006" key="3">
    <source>
        <dbReference type="Google" id="ProtNLM"/>
    </source>
</evidence>
<dbReference type="Gene3D" id="2.130.10.130">
    <property type="entry name" value="Integrin alpha, N-terminal"/>
    <property type="match status" value="1"/>
</dbReference>
<dbReference type="SUPFAM" id="SSF69318">
    <property type="entry name" value="Integrin alpha N-terminal domain"/>
    <property type="match status" value="1"/>
</dbReference>
<dbReference type="AlphaFoldDB" id="A0A859DS99"/>
<evidence type="ECO:0000313" key="1">
    <source>
        <dbReference type="EMBL" id="QKN24556.1"/>
    </source>
</evidence>
<dbReference type="InterPro" id="IPR028994">
    <property type="entry name" value="Integrin_alpha_N"/>
</dbReference>
<name>A0A859DS99_9FIRM</name>
<sequence>MAQRKRHTGWKAVALGLTLSLLLSGCSFTGLDARSLMRPPKPTGEKANIYNLLEEKAGRNFTLKYPASGDYRSAIIQYNLCGDFTQEALAFYQRGDNDTTVNLLFTQKVNGKWKDIGTFSTPGAQVDHVCFGDMNGDGVDEVIVGWGSSASSANTVSIYYYQNQKMNELKVDQSYSGMSVMDFDGDGKKELLTVDIPTDIQQPLTAQLFRMQGSALQLMGSTRMEAGIVKLSNLKEGNVSAKQPGVLLDCVQTSGKTLSELLYWNKAKKTLTAPLYSAQSPQQNVTMRDVAISSCDINNDRIIEFPIVTRLPGYVGVSSDDVGSETQWIQFNSASGNYSTAASMIFNSRDGYSITLPDKWKNAITTRQDVGARTLTVSSFNVSGGTVGKALLVAQVFTQSEWNAKEKTKGFEQVLSDGSLVVAISCPTPSDPLAVPAAQLKKCFQFITTDSST</sequence>
<dbReference type="KEGG" id="clf:GJQ69_08750"/>
<evidence type="ECO:0000313" key="2">
    <source>
        <dbReference type="Proteomes" id="UP000501316"/>
    </source>
</evidence>
<dbReference type="Proteomes" id="UP000501316">
    <property type="component" value="Chromosome"/>
</dbReference>
<accession>A0A859DS99</accession>
<proteinExistence type="predicted"/>
<gene>
    <name evidence="1" type="ORF">GJQ69_08750</name>
</gene>
<protein>
    <recommendedName>
        <fullName evidence="3">VCBS repeat-containing protein</fullName>
    </recommendedName>
</protein>
<dbReference type="EMBL" id="CP046051">
    <property type="protein sequence ID" value="QKN24556.1"/>
    <property type="molecule type" value="Genomic_DNA"/>
</dbReference>
<organism evidence="1 2">
    <name type="scientific">Caproicibacterium lactatifermentans</name>
    <dbReference type="NCBI Taxonomy" id="2666138"/>
    <lineage>
        <taxon>Bacteria</taxon>
        <taxon>Bacillati</taxon>
        <taxon>Bacillota</taxon>
        <taxon>Clostridia</taxon>
        <taxon>Eubacteriales</taxon>
        <taxon>Oscillospiraceae</taxon>
        <taxon>Caproicibacterium</taxon>
    </lineage>
</organism>
<reference evidence="1 2" key="1">
    <citation type="submission" date="2019-11" db="EMBL/GenBank/DDBJ databases">
        <authorList>
            <person name="Ren C."/>
            <person name="Wang H."/>
            <person name="Xu Y."/>
        </authorList>
    </citation>
    <scope>NUCLEOTIDE SEQUENCE [LARGE SCALE GENOMIC DNA]</scope>
    <source>
        <strain evidence="1 2">LBM 19010</strain>
    </source>
</reference>
<dbReference type="PROSITE" id="PS51257">
    <property type="entry name" value="PROKAR_LIPOPROTEIN"/>
    <property type="match status" value="1"/>
</dbReference>
<dbReference type="RefSeq" id="WP_174193526.1">
    <property type="nucleotide sequence ID" value="NZ_CP046051.1"/>
</dbReference>